<organism evidence="1">
    <name type="scientific">Tanacetum cinerariifolium</name>
    <name type="common">Dalmatian daisy</name>
    <name type="synonym">Chrysanthemum cinerariifolium</name>
    <dbReference type="NCBI Taxonomy" id="118510"/>
    <lineage>
        <taxon>Eukaryota</taxon>
        <taxon>Viridiplantae</taxon>
        <taxon>Streptophyta</taxon>
        <taxon>Embryophyta</taxon>
        <taxon>Tracheophyta</taxon>
        <taxon>Spermatophyta</taxon>
        <taxon>Magnoliopsida</taxon>
        <taxon>eudicotyledons</taxon>
        <taxon>Gunneridae</taxon>
        <taxon>Pentapetalae</taxon>
        <taxon>asterids</taxon>
        <taxon>campanulids</taxon>
        <taxon>Asterales</taxon>
        <taxon>Asteraceae</taxon>
        <taxon>Asteroideae</taxon>
        <taxon>Anthemideae</taxon>
        <taxon>Anthemidinae</taxon>
        <taxon>Tanacetum</taxon>
    </lineage>
</organism>
<dbReference type="AlphaFoldDB" id="A0A699TYE3"/>
<sequence>MKKKRQMNFIVTSILSSEEAYKYLKILKTLTYGVHFDDWFIYRNSYTSPKSTMTPSIMTTTTTASQPPIPATPIPSDILQTLPTFASLFRFED</sequence>
<name>A0A699TYE3_TANCI</name>
<proteinExistence type="predicted"/>
<gene>
    <name evidence="1" type="ORF">Tci_886770</name>
</gene>
<accession>A0A699TYE3</accession>
<dbReference type="EMBL" id="BKCJ011281911">
    <property type="protein sequence ID" value="GFD14801.1"/>
    <property type="molecule type" value="Genomic_DNA"/>
</dbReference>
<comment type="caution">
    <text evidence="1">The sequence shown here is derived from an EMBL/GenBank/DDBJ whole genome shotgun (WGS) entry which is preliminary data.</text>
</comment>
<protein>
    <submittedName>
        <fullName evidence="1">Uncharacterized protein</fullName>
    </submittedName>
</protein>
<evidence type="ECO:0000313" key="1">
    <source>
        <dbReference type="EMBL" id="GFD14801.1"/>
    </source>
</evidence>
<reference evidence="1" key="1">
    <citation type="journal article" date="2019" name="Sci. Rep.">
        <title>Draft genome of Tanacetum cinerariifolium, the natural source of mosquito coil.</title>
        <authorList>
            <person name="Yamashiro T."/>
            <person name="Shiraishi A."/>
            <person name="Satake H."/>
            <person name="Nakayama K."/>
        </authorList>
    </citation>
    <scope>NUCLEOTIDE SEQUENCE</scope>
</reference>